<evidence type="ECO:0000313" key="5">
    <source>
        <dbReference type="Proteomes" id="UP000229559"/>
    </source>
</evidence>
<name>A0A2M6YPI6_9BACT</name>
<dbReference type="GO" id="GO:0008233">
    <property type="term" value="F:peptidase activity"/>
    <property type="evidence" value="ECO:0007669"/>
    <property type="project" value="InterPro"/>
</dbReference>
<comment type="caution">
    <text evidence="4">The sequence shown here is derived from an EMBL/GenBank/DDBJ whole genome shotgun (WGS) entry which is preliminary data.</text>
</comment>
<proteinExistence type="inferred from homology"/>
<organism evidence="4 5">
    <name type="scientific">Candidatus Shapirobacteria bacterium CG07_land_8_20_14_0_80_39_12</name>
    <dbReference type="NCBI Taxonomy" id="1974480"/>
    <lineage>
        <taxon>Bacteria</taxon>
        <taxon>Candidatus Shapironibacteriota</taxon>
    </lineage>
</organism>
<evidence type="ECO:0000313" key="4">
    <source>
        <dbReference type="EMBL" id="PIU33051.1"/>
    </source>
</evidence>
<dbReference type="InterPro" id="IPR000073">
    <property type="entry name" value="AB_hydrolase_1"/>
</dbReference>
<gene>
    <name evidence="4" type="ORF">COT04_02150</name>
</gene>
<feature type="domain" description="AB hydrolase-1" evidence="3">
    <location>
        <begin position="30"/>
        <end position="256"/>
    </location>
</feature>
<evidence type="ECO:0000256" key="2">
    <source>
        <dbReference type="ARBA" id="ARBA00022801"/>
    </source>
</evidence>
<dbReference type="EMBL" id="PEXA01000059">
    <property type="protein sequence ID" value="PIU33051.1"/>
    <property type="molecule type" value="Genomic_DNA"/>
</dbReference>
<dbReference type="GO" id="GO:0006508">
    <property type="term" value="P:proteolysis"/>
    <property type="evidence" value="ECO:0007669"/>
    <property type="project" value="InterPro"/>
</dbReference>
<dbReference type="AlphaFoldDB" id="A0A2M6YPI6"/>
<dbReference type="Pfam" id="PF00561">
    <property type="entry name" value="Abhydrolase_1"/>
    <property type="match status" value="1"/>
</dbReference>
<dbReference type="PRINTS" id="PR00111">
    <property type="entry name" value="ABHYDROLASE"/>
</dbReference>
<dbReference type="InterPro" id="IPR029058">
    <property type="entry name" value="AB_hydrolase_fold"/>
</dbReference>
<dbReference type="InterPro" id="IPR002410">
    <property type="entry name" value="Peptidase_S33"/>
</dbReference>
<dbReference type="SUPFAM" id="SSF53474">
    <property type="entry name" value="alpha/beta-Hydrolases"/>
    <property type="match status" value="1"/>
</dbReference>
<dbReference type="PRINTS" id="PR00793">
    <property type="entry name" value="PROAMNOPTASE"/>
</dbReference>
<reference evidence="5" key="1">
    <citation type="submission" date="2017-09" db="EMBL/GenBank/DDBJ databases">
        <title>Depth-based differentiation of microbial function through sediment-hosted aquifers and enrichment of novel symbionts in the deep terrestrial subsurface.</title>
        <authorList>
            <person name="Probst A.J."/>
            <person name="Ladd B."/>
            <person name="Jarett J.K."/>
            <person name="Geller-Mcgrath D.E."/>
            <person name="Sieber C.M.K."/>
            <person name="Emerson J.B."/>
            <person name="Anantharaman K."/>
            <person name="Thomas B.C."/>
            <person name="Malmstrom R."/>
            <person name="Stieglmeier M."/>
            <person name="Klingl A."/>
            <person name="Woyke T."/>
            <person name="Ryan C.M."/>
            <person name="Banfield J.F."/>
        </authorList>
    </citation>
    <scope>NUCLEOTIDE SEQUENCE [LARGE SCALE GENOMIC DNA]</scope>
</reference>
<protein>
    <recommendedName>
        <fullName evidence="3">AB hydrolase-1 domain-containing protein</fullName>
    </recommendedName>
</protein>
<dbReference type="PANTHER" id="PTHR43798">
    <property type="entry name" value="MONOACYLGLYCEROL LIPASE"/>
    <property type="match status" value="1"/>
</dbReference>
<keyword evidence="2" id="KW-0378">Hydrolase</keyword>
<sequence>MVTQKIRVNPNLRLNVFDSGTQKKYDTDLTVIFIHGAAGSLLNWKYQLGYFSEKYRTVAYDWRGCGHSGEALSYTFDDHYDDFLKLMEILNISNKVILVSHSYGGLIAQRYIRDYGADKFVSVSLGLDSGVGLFLRLLLNLPRFLQIPIYRCCLMPKNPFLTKRLVASKKTPVAKVREALADNKLPSLDFCLGLKTFRKKESLEWMKSYQEKMLVISGREDKRMKAKHIKRINQFLPEVKVEIVQDAGHIVSYENPEYFNNLIEAFIENR</sequence>
<comment type="similarity">
    <text evidence="1">Belongs to the peptidase S33 family.</text>
</comment>
<evidence type="ECO:0000259" key="3">
    <source>
        <dbReference type="Pfam" id="PF00561"/>
    </source>
</evidence>
<evidence type="ECO:0000256" key="1">
    <source>
        <dbReference type="ARBA" id="ARBA00010088"/>
    </source>
</evidence>
<dbReference type="Proteomes" id="UP000229559">
    <property type="component" value="Unassembled WGS sequence"/>
</dbReference>
<dbReference type="InterPro" id="IPR050266">
    <property type="entry name" value="AB_hydrolase_sf"/>
</dbReference>
<dbReference type="Gene3D" id="3.40.50.1820">
    <property type="entry name" value="alpha/beta hydrolase"/>
    <property type="match status" value="1"/>
</dbReference>
<accession>A0A2M6YPI6</accession>